<keyword evidence="3 5" id="KW-1133">Transmembrane helix</keyword>
<name>A0A0N4ZXZ0_PARTI</name>
<dbReference type="Gene3D" id="1.20.1070.10">
    <property type="entry name" value="Rhodopsin 7-helix transmembrane proteins"/>
    <property type="match status" value="1"/>
</dbReference>
<evidence type="ECO:0000256" key="3">
    <source>
        <dbReference type="ARBA" id="ARBA00022989"/>
    </source>
</evidence>
<dbReference type="Proteomes" id="UP000038045">
    <property type="component" value="Unplaced"/>
</dbReference>
<feature type="transmembrane region" description="Helical" evidence="5">
    <location>
        <begin position="78"/>
        <end position="100"/>
    </location>
</feature>
<feature type="transmembrane region" description="Helical" evidence="5">
    <location>
        <begin position="7"/>
        <end position="29"/>
    </location>
</feature>
<keyword evidence="2 5" id="KW-0812">Transmembrane</keyword>
<comment type="subcellular location">
    <subcellularLocation>
        <location evidence="1">Membrane</location>
    </subcellularLocation>
</comment>
<evidence type="ECO:0000256" key="1">
    <source>
        <dbReference type="ARBA" id="ARBA00004370"/>
    </source>
</evidence>
<feature type="transmembrane region" description="Helical" evidence="5">
    <location>
        <begin position="163"/>
        <end position="187"/>
    </location>
</feature>
<keyword evidence="7" id="KW-1185">Reference proteome</keyword>
<evidence type="ECO:0000259" key="6">
    <source>
        <dbReference type="PROSITE" id="PS50262"/>
    </source>
</evidence>
<dbReference type="PANTHER" id="PTHR23360">
    <property type="entry name" value="G-PROTEIN COUPLED RECEPTORS FAMILY 1 PROFILE DOMAIN-CONTAINING PROTEIN-RELATED"/>
    <property type="match status" value="1"/>
</dbReference>
<feature type="transmembrane region" description="Helical" evidence="5">
    <location>
        <begin position="112"/>
        <end position="138"/>
    </location>
</feature>
<dbReference type="InterPro" id="IPR017452">
    <property type="entry name" value="GPCR_Rhodpsn_7TM"/>
</dbReference>
<dbReference type="Pfam" id="PF10320">
    <property type="entry name" value="7TM_GPCR_Srsx"/>
    <property type="match status" value="1"/>
</dbReference>
<dbReference type="InterPro" id="IPR000276">
    <property type="entry name" value="GPCR_Rhodpsn"/>
</dbReference>
<organism evidence="7 8">
    <name type="scientific">Parastrongyloides trichosuri</name>
    <name type="common">Possum-specific nematode worm</name>
    <dbReference type="NCBI Taxonomy" id="131310"/>
    <lineage>
        <taxon>Eukaryota</taxon>
        <taxon>Metazoa</taxon>
        <taxon>Ecdysozoa</taxon>
        <taxon>Nematoda</taxon>
        <taxon>Chromadorea</taxon>
        <taxon>Rhabditida</taxon>
        <taxon>Tylenchina</taxon>
        <taxon>Panagrolaimomorpha</taxon>
        <taxon>Strongyloidoidea</taxon>
        <taxon>Strongyloididae</taxon>
        <taxon>Parastrongyloides</taxon>
    </lineage>
</organism>
<dbReference type="AlphaFoldDB" id="A0A0N4ZXZ0"/>
<dbReference type="STRING" id="131310.A0A0N4ZXZ0"/>
<dbReference type="SUPFAM" id="SSF81321">
    <property type="entry name" value="Family A G protein-coupled receptor-like"/>
    <property type="match status" value="1"/>
</dbReference>
<dbReference type="GO" id="GO:0004930">
    <property type="term" value="F:G protein-coupled receptor activity"/>
    <property type="evidence" value="ECO:0007669"/>
    <property type="project" value="InterPro"/>
</dbReference>
<dbReference type="SMART" id="SM01381">
    <property type="entry name" value="7TM_GPCR_Srsx"/>
    <property type="match status" value="1"/>
</dbReference>
<feature type="transmembrane region" description="Helical" evidence="5">
    <location>
        <begin position="207"/>
        <end position="232"/>
    </location>
</feature>
<protein>
    <submittedName>
        <fullName evidence="8">G_PROTEIN_RECEP_F1_2 domain-containing protein</fullName>
    </submittedName>
</protein>
<feature type="domain" description="G-protein coupled receptors family 1 profile" evidence="6">
    <location>
        <begin position="23"/>
        <end position="265"/>
    </location>
</feature>
<sequence>MSSLEQLLIGIFIFVVGGFGLFGNVSILYGTLTNSHLHTKCGILIGIASGNDIINILSEMINAITSSFNIQVSRLTCLYMMGLYIVTIEFEVFLMFSIAIDRLICLVFPLRYLALNTFYYVLFFVVFSFIPGVILIILNLIEKSNNPVEFCNPVEAQGGINVYIWNLSTQITNLAIIIIYIILFILLKRKMNCQDSRTDSSLSQYIVVIRTIIVMALTFCCTWCAAHSMVSISLFGNISKETSILLGALGVIPAMLCYSVNYFIFFTRSSEYRRIFKRQLALICPCLKGKALVDGNTQIITITRKKLTKNHKSDLNK</sequence>
<feature type="transmembrane region" description="Helical" evidence="5">
    <location>
        <begin position="244"/>
        <end position="265"/>
    </location>
</feature>
<accession>A0A0N4ZXZ0</accession>
<dbReference type="PANTHER" id="PTHR23360:SF37">
    <property type="entry name" value="G-PROTEIN COUPLED RECEPTORS FAMILY 1 PROFILE DOMAIN-CONTAINING PROTEIN"/>
    <property type="match status" value="1"/>
</dbReference>
<dbReference type="PROSITE" id="PS50262">
    <property type="entry name" value="G_PROTEIN_RECEP_F1_2"/>
    <property type="match status" value="1"/>
</dbReference>
<evidence type="ECO:0000256" key="5">
    <source>
        <dbReference type="SAM" id="Phobius"/>
    </source>
</evidence>
<keyword evidence="4 5" id="KW-0472">Membrane</keyword>
<reference evidence="8" key="1">
    <citation type="submission" date="2017-02" db="UniProtKB">
        <authorList>
            <consortium name="WormBaseParasite"/>
        </authorList>
    </citation>
    <scope>IDENTIFICATION</scope>
</reference>
<evidence type="ECO:0000256" key="4">
    <source>
        <dbReference type="ARBA" id="ARBA00023136"/>
    </source>
</evidence>
<evidence type="ECO:0000313" key="7">
    <source>
        <dbReference type="Proteomes" id="UP000038045"/>
    </source>
</evidence>
<evidence type="ECO:0000256" key="2">
    <source>
        <dbReference type="ARBA" id="ARBA00022692"/>
    </source>
</evidence>
<dbReference type="WBParaSite" id="PTRK_0001366200.1">
    <property type="protein sequence ID" value="PTRK_0001366200.1"/>
    <property type="gene ID" value="PTRK_0001366200"/>
</dbReference>
<dbReference type="CDD" id="cd00637">
    <property type="entry name" value="7tm_classA_rhodopsin-like"/>
    <property type="match status" value="1"/>
</dbReference>
<dbReference type="InterPro" id="IPR019424">
    <property type="entry name" value="7TM_GPCR_Srsx"/>
</dbReference>
<dbReference type="GO" id="GO:0016020">
    <property type="term" value="C:membrane"/>
    <property type="evidence" value="ECO:0007669"/>
    <property type="project" value="UniProtKB-SubCell"/>
</dbReference>
<dbReference type="InterPro" id="IPR047130">
    <property type="entry name" value="7TM_GPCR_Srsx_nematod"/>
</dbReference>
<proteinExistence type="predicted"/>
<evidence type="ECO:0000313" key="8">
    <source>
        <dbReference type="WBParaSite" id="PTRK_0001366200.1"/>
    </source>
</evidence>